<evidence type="ECO:0000313" key="2">
    <source>
        <dbReference type="Proteomes" id="UP000790709"/>
    </source>
</evidence>
<sequence>LQSIHDYTSTLVEQRQVEREFIRLKAKRSRIEHDLFQTHLHTADIRLEQARRDHSDVVRVME</sequence>
<dbReference type="EMBL" id="MU267154">
    <property type="protein sequence ID" value="KAH7917264.1"/>
    <property type="molecule type" value="Genomic_DNA"/>
</dbReference>
<dbReference type="Proteomes" id="UP000790709">
    <property type="component" value="Unassembled WGS sequence"/>
</dbReference>
<organism evidence="1 2">
    <name type="scientific">Leucogyrophana mollusca</name>
    <dbReference type="NCBI Taxonomy" id="85980"/>
    <lineage>
        <taxon>Eukaryota</taxon>
        <taxon>Fungi</taxon>
        <taxon>Dikarya</taxon>
        <taxon>Basidiomycota</taxon>
        <taxon>Agaricomycotina</taxon>
        <taxon>Agaricomycetes</taxon>
        <taxon>Agaricomycetidae</taxon>
        <taxon>Boletales</taxon>
        <taxon>Boletales incertae sedis</taxon>
        <taxon>Leucogyrophana</taxon>
    </lineage>
</organism>
<name>A0ACB8AVK3_9AGAM</name>
<evidence type="ECO:0000313" key="1">
    <source>
        <dbReference type="EMBL" id="KAH7917264.1"/>
    </source>
</evidence>
<reference evidence="1" key="1">
    <citation type="journal article" date="2021" name="New Phytol.">
        <title>Evolutionary innovations through gain and loss of genes in the ectomycorrhizal Boletales.</title>
        <authorList>
            <person name="Wu G."/>
            <person name="Miyauchi S."/>
            <person name="Morin E."/>
            <person name="Kuo A."/>
            <person name="Drula E."/>
            <person name="Varga T."/>
            <person name="Kohler A."/>
            <person name="Feng B."/>
            <person name="Cao Y."/>
            <person name="Lipzen A."/>
            <person name="Daum C."/>
            <person name="Hundley H."/>
            <person name="Pangilinan J."/>
            <person name="Johnson J."/>
            <person name="Barry K."/>
            <person name="LaButti K."/>
            <person name="Ng V."/>
            <person name="Ahrendt S."/>
            <person name="Min B."/>
            <person name="Choi I.G."/>
            <person name="Park H."/>
            <person name="Plett J.M."/>
            <person name="Magnuson J."/>
            <person name="Spatafora J.W."/>
            <person name="Nagy L.G."/>
            <person name="Henrissat B."/>
            <person name="Grigoriev I.V."/>
            <person name="Yang Z.L."/>
            <person name="Xu J."/>
            <person name="Martin F.M."/>
        </authorList>
    </citation>
    <scope>NUCLEOTIDE SEQUENCE</scope>
    <source>
        <strain evidence="1">KUC20120723A-06</strain>
    </source>
</reference>
<accession>A0ACB8AVK3</accession>
<gene>
    <name evidence="1" type="ORF">BV22DRAFT_982617</name>
</gene>
<keyword evidence="2" id="KW-1185">Reference proteome</keyword>
<feature type="non-terminal residue" evidence="1">
    <location>
        <position position="1"/>
    </location>
</feature>
<feature type="non-terminal residue" evidence="1">
    <location>
        <position position="62"/>
    </location>
</feature>
<comment type="caution">
    <text evidence="1">The sequence shown here is derived from an EMBL/GenBank/DDBJ whole genome shotgun (WGS) entry which is preliminary data.</text>
</comment>
<protein>
    <submittedName>
        <fullName evidence="1">Uncharacterized protein</fullName>
    </submittedName>
</protein>
<proteinExistence type="predicted"/>